<reference evidence="2" key="2">
    <citation type="submission" date="2020-11" db="EMBL/GenBank/DDBJ databases">
        <authorList>
            <person name="McCartney M.A."/>
            <person name="Auch B."/>
            <person name="Kono T."/>
            <person name="Mallez S."/>
            <person name="Becker A."/>
            <person name="Gohl D.M."/>
            <person name="Silverstein K.A.T."/>
            <person name="Koren S."/>
            <person name="Bechman K.B."/>
            <person name="Herman A."/>
            <person name="Abrahante J.E."/>
            <person name="Garbe J."/>
        </authorList>
    </citation>
    <scope>NUCLEOTIDE SEQUENCE</scope>
    <source>
        <strain evidence="2">Duluth1</strain>
        <tissue evidence="2">Whole animal</tissue>
    </source>
</reference>
<evidence type="ECO:0000313" key="2">
    <source>
        <dbReference type="EMBL" id="KAH3702713.1"/>
    </source>
</evidence>
<feature type="chain" id="PRO_5038387223" description="Secreted protein" evidence="1">
    <location>
        <begin position="20"/>
        <end position="68"/>
    </location>
</feature>
<evidence type="ECO:0000256" key="1">
    <source>
        <dbReference type="SAM" id="SignalP"/>
    </source>
</evidence>
<sequence length="68" mass="8044">MVVCCILLLMLREQQFIAGSQSLMVTTSPSWFADTKTDELELRHLCDHLLCRPGLEHGVRHSVYRWWW</sequence>
<protein>
    <recommendedName>
        <fullName evidence="4">Secreted protein</fullName>
    </recommendedName>
</protein>
<evidence type="ECO:0008006" key="4">
    <source>
        <dbReference type="Google" id="ProtNLM"/>
    </source>
</evidence>
<organism evidence="2 3">
    <name type="scientific">Dreissena polymorpha</name>
    <name type="common">Zebra mussel</name>
    <name type="synonym">Mytilus polymorpha</name>
    <dbReference type="NCBI Taxonomy" id="45954"/>
    <lineage>
        <taxon>Eukaryota</taxon>
        <taxon>Metazoa</taxon>
        <taxon>Spiralia</taxon>
        <taxon>Lophotrochozoa</taxon>
        <taxon>Mollusca</taxon>
        <taxon>Bivalvia</taxon>
        <taxon>Autobranchia</taxon>
        <taxon>Heteroconchia</taxon>
        <taxon>Euheterodonta</taxon>
        <taxon>Imparidentia</taxon>
        <taxon>Neoheterodontei</taxon>
        <taxon>Myida</taxon>
        <taxon>Dreissenoidea</taxon>
        <taxon>Dreissenidae</taxon>
        <taxon>Dreissena</taxon>
    </lineage>
</organism>
<dbReference type="EMBL" id="JAIWYP010000015">
    <property type="protein sequence ID" value="KAH3702713.1"/>
    <property type="molecule type" value="Genomic_DNA"/>
</dbReference>
<gene>
    <name evidence="2" type="ORF">DPMN_077739</name>
</gene>
<name>A0A9D3YPD5_DREPO</name>
<feature type="signal peptide" evidence="1">
    <location>
        <begin position="1"/>
        <end position="19"/>
    </location>
</feature>
<proteinExistence type="predicted"/>
<keyword evidence="1" id="KW-0732">Signal</keyword>
<dbReference type="Proteomes" id="UP000828390">
    <property type="component" value="Unassembled WGS sequence"/>
</dbReference>
<comment type="caution">
    <text evidence="2">The sequence shown here is derived from an EMBL/GenBank/DDBJ whole genome shotgun (WGS) entry which is preliminary data.</text>
</comment>
<accession>A0A9D3YPD5</accession>
<keyword evidence="3" id="KW-1185">Reference proteome</keyword>
<evidence type="ECO:0000313" key="3">
    <source>
        <dbReference type="Proteomes" id="UP000828390"/>
    </source>
</evidence>
<dbReference type="AlphaFoldDB" id="A0A9D3YPD5"/>
<reference evidence="2" key="1">
    <citation type="journal article" date="2019" name="bioRxiv">
        <title>The Genome of the Zebra Mussel, Dreissena polymorpha: A Resource for Invasive Species Research.</title>
        <authorList>
            <person name="McCartney M.A."/>
            <person name="Auch B."/>
            <person name="Kono T."/>
            <person name="Mallez S."/>
            <person name="Zhang Y."/>
            <person name="Obille A."/>
            <person name="Becker A."/>
            <person name="Abrahante J.E."/>
            <person name="Garbe J."/>
            <person name="Badalamenti J.P."/>
            <person name="Herman A."/>
            <person name="Mangelson H."/>
            <person name="Liachko I."/>
            <person name="Sullivan S."/>
            <person name="Sone E.D."/>
            <person name="Koren S."/>
            <person name="Silverstein K.A.T."/>
            <person name="Beckman K.B."/>
            <person name="Gohl D.M."/>
        </authorList>
    </citation>
    <scope>NUCLEOTIDE SEQUENCE</scope>
    <source>
        <strain evidence="2">Duluth1</strain>
        <tissue evidence="2">Whole animal</tissue>
    </source>
</reference>